<evidence type="ECO:0000313" key="2">
    <source>
        <dbReference type="Proteomes" id="UP001148629"/>
    </source>
</evidence>
<reference evidence="1" key="1">
    <citation type="submission" date="2022-08" db="EMBL/GenBank/DDBJ databases">
        <title>Genome Sequence of Fusarium decemcellulare.</title>
        <authorList>
            <person name="Buettner E."/>
        </authorList>
    </citation>
    <scope>NUCLEOTIDE SEQUENCE</scope>
    <source>
        <strain evidence="1">Babe19</strain>
    </source>
</reference>
<organism evidence="1 2">
    <name type="scientific">Fusarium decemcellulare</name>
    <dbReference type="NCBI Taxonomy" id="57161"/>
    <lineage>
        <taxon>Eukaryota</taxon>
        <taxon>Fungi</taxon>
        <taxon>Dikarya</taxon>
        <taxon>Ascomycota</taxon>
        <taxon>Pezizomycotina</taxon>
        <taxon>Sordariomycetes</taxon>
        <taxon>Hypocreomycetidae</taxon>
        <taxon>Hypocreales</taxon>
        <taxon>Nectriaceae</taxon>
        <taxon>Fusarium</taxon>
        <taxon>Fusarium decemcellulare species complex</taxon>
    </lineage>
</organism>
<evidence type="ECO:0000313" key="1">
    <source>
        <dbReference type="EMBL" id="KAJ3546921.1"/>
    </source>
</evidence>
<dbReference type="EMBL" id="JANRMS010000096">
    <property type="protein sequence ID" value="KAJ3546921.1"/>
    <property type="molecule type" value="Genomic_DNA"/>
</dbReference>
<name>A0ACC1SV14_9HYPO</name>
<accession>A0ACC1SV14</accession>
<protein>
    <submittedName>
        <fullName evidence="1">Uncharacterized protein</fullName>
    </submittedName>
</protein>
<dbReference type="Proteomes" id="UP001148629">
    <property type="component" value="Unassembled WGS sequence"/>
</dbReference>
<gene>
    <name evidence="1" type="ORF">NM208_g1771</name>
</gene>
<keyword evidence="2" id="KW-1185">Reference proteome</keyword>
<comment type="caution">
    <text evidence="1">The sequence shown here is derived from an EMBL/GenBank/DDBJ whole genome shotgun (WGS) entry which is preliminary data.</text>
</comment>
<proteinExistence type="predicted"/>
<sequence>MFRCSVLATVALFLVKPGSAEFWIGGYSGELESGPGGNPSNDMVTGTWISTTLDCGKVGTGSPFPDDVDKKGQALYNWCNINFQVGGQFSDHNVYMGGDGARCGKACDSKDACPEGAQFAQLFDADAGGVQVATCVWDYSWSEDCASDGREVEAETSDGESEGKEN</sequence>